<evidence type="ECO:0000313" key="3">
    <source>
        <dbReference type="Proteomes" id="UP000248631"/>
    </source>
</evidence>
<feature type="coiled-coil region" evidence="1">
    <location>
        <begin position="37"/>
        <end position="68"/>
    </location>
</feature>
<organism evidence="2 3">
    <name type="scientific">Herbaspirillum rubrisubalbicans</name>
    <dbReference type="NCBI Taxonomy" id="80842"/>
    <lineage>
        <taxon>Bacteria</taxon>
        <taxon>Pseudomonadati</taxon>
        <taxon>Pseudomonadota</taxon>
        <taxon>Betaproteobacteria</taxon>
        <taxon>Burkholderiales</taxon>
        <taxon>Oxalobacteraceae</taxon>
        <taxon>Herbaspirillum</taxon>
    </lineage>
</organism>
<name>A0ABX9BZ04_9BURK</name>
<protein>
    <submittedName>
        <fullName evidence="2">Uncharacterized protein</fullName>
    </submittedName>
</protein>
<keyword evidence="3" id="KW-1185">Reference proteome</keyword>
<evidence type="ECO:0000256" key="1">
    <source>
        <dbReference type="SAM" id="Coils"/>
    </source>
</evidence>
<dbReference type="Proteomes" id="UP000248631">
    <property type="component" value="Unassembled WGS sequence"/>
</dbReference>
<dbReference type="EMBL" id="JUGD01000022">
    <property type="protein sequence ID" value="RAM63209.1"/>
    <property type="molecule type" value="Genomic_DNA"/>
</dbReference>
<comment type="caution">
    <text evidence="2">The sequence shown here is derived from an EMBL/GenBank/DDBJ whole genome shotgun (WGS) entry which is preliminary data.</text>
</comment>
<proteinExistence type="predicted"/>
<keyword evidence="1" id="KW-0175">Coiled coil</keyword>
<gene>
    <name evidence="2" type="ORF">RB24_18005</name>
</gene>
<reference evidence="2 3" key="1">
    <citation type="submission" date="2014-12" db="EMBL/GenBank/DDBJ databases">
        <title>Complete genome sequence of Herbaspirillum rubrisubalbicans Os38.</title>
        <authorList>
            <person name="Chen M."/>
            <person name="An Q."/>
        </authorList>
    </citation>
    <scope>NUCLEOTIDE SEQUENCE [LARGE SCALE GENOMIC DNA]</scope>
    <source>
        <strain evidence="2 3">Os38</strain>
    </source>
</reference>
<sequence length="207" mass="22936">MVRGFSFFIGWDLNWSGSPLNAEFLYLGKEGGMAGMFDSARARIDAAEKAMQDENANSTRRREEARANFQKTLSPAFDAIRQQVSEFARELSAQSWDAHASAEWAFDANDNVEWWRTRVVFNPPAGMQGRALGSYSTRSPLFTVDINLSFRVVEFSASAEPETLDAAGSMKIPLPQTQAVAVGAVGVELIRDYQEQVLAHVLENYSG</sequence>
<evidence type="ECO:0000313" key="2">
    <source>
        <dbReference type="EMBL" id="RAM63209.1"/>
    </source>
</evidence>
<accession>A0ABX9BZ04</accession>